<evidence type="ECO:0000256" key="8">
    <source>
        <dbReference type="ARBA" id="ARBA00030407"/>
    </source>
</evidence>
<dbReference type="EC" id="2.8.1.12" evidence="3"/>
<accession>A0A1I4VV90</accession>
<dbReference type="GO" id="GO:0030366">
    <property type="term" value="F:molybdopterin synthase activity"/>
    <property type="evidence" value="ECO:0007669"/>
    <property type="project" value="UniProtKB-EC"/>
</dbReference>
<dbReference type="CDD" id="cd00756">
    <property type="entry name" value="MoaE"/>
    <property type="match status" value="1"/>
</dbReference>
<dbReference type="STRING" id="578942.SAMN05216289_10368"/>
<protein>
    <recommendedName>
        <fullName evidence="4">Molybdopterin synthase catalytic subunit</fullName>
        <ecNumber evidence="3">2.8.1.12</ecNumber>
    </recommendedName>
    <alternativeName>
        <fullName evidence="9">MPT synthase subunit 2</fullName>
    </alternativeName>
    <alternativeName>
        <fullName evidence="7">Molybdenum cofactor biosynthesis protein E</fullName>
    </alternativeName>
    <alternativeName>
        <fullName evidence="8">Molybdopterin-converting factor large subunit</fullName>
    </alternativeName>
    <alternativeName>
        <fullName evidence="10">Molybdopterin-converting factor subunit 2</fullName>
    </alternativeName>
</protein>
<keyword evidence="5" id="KW-0501">Molybdenum cofactor biosynthesis</keyword>
<proteinExistence type="inferred from homology"/>
<dbReference type="UniPathway" id="UPA00344"/>
<evidence type="ECO:0000256" key="7">
    <source>
        <dbReference type="ARBA" id="ARBA00029745"/>
    </source>
</evidence>
<evidence type="ECO:0000256" key="2">
    <source>
        <dbReference type="ARBA" id="ARBA00005426"/>
    </source>
</evidence>
<dbReference type="Pfam" id="PF02391">
    <property type="entry name" value="MoaE"/>
    <property type="match status" value="1"/>
</dbReference>
<dbReference type="EMBL" id="FOVF01000003">
    <property type="protein sequence ID" value="SFN04926.1"/>
    <property type="molecule type" value="Genomic_DNA"/>
</dbReference>
<organism evidence="12 13">
    <name type="scientific">Dokdonella immobilis</name>
    <dbReference type="NCBI Taxonomy" id="578942"/>
    <lineage>
        <taxon>Bacteria</taxon>
        <taxon>Pseudomonadati</taxon>
        <taxon>Pseudomonadota</taxon>
        <taxon>Gammaproteobacteria</taxon>
        <taxon>Lysobacterales</taxon>
        <taxon>Rhodanobacteraceae</taxon>
        <taxon>Dokdonella</taxon>
    </lineage>
</organism>
<gene>
    <name evidence="12" type="ORF">SAMN05216289_10368</name>
</gene>
<sequence length="146" mass="16299">MKRFALATKAIDVVAEKRRLDDSRAGACVLFEGWVRNHNEGRPVIRLDYQAYAPLAESEGEAIMAEAMARFELRAALAVHRTGSLAIGDLAVWIGVSADHRNAAFEACRWIIDEIKLRVPIWKNEHYADGESGWLHPDNTPVETSS</sequence>
<dbReference type="PANTHER" id="PTHR23404">
    <property type="entry name" value="MOLYBDOPTERIN SYNTHASE RELATED"/>
    <property type="match status" value="1"/>
</dbReference>
<evidence type="ECO:0000256" key="1">
    <source>
        <dbReference type="ARBA" id="ARBA00005046"/>
    </source>
</evidence>
<evidence type="ECO:0000256" key="9">
    <source>
        <dbReference type="ARBA" id="ARBA00030781"/>
    </source>
</evidence>
<evidence type="ECO:0000256" key="4">
    <source>
        <dbReference type="ARBA" id="ARBA00013858"/>
    </source>
</evidence>
<comment type="subunit">
    <text evidence="6">Heterotetramer of 2 MoaD subunits and 2 MoaE subunits. Also stable as homodimer. The enzyme changes between these two forms during catalysis.</text>
</comment>
<evidence type="ECO:0000256" key="10">
    <source>
        <dbReference type="ARBA" id="ARBA00032474"/>
    </source>
</evidence>
<evidence type="ECO:0000256" key="5">
    <source>
        <dbReference type="ARBA" id="ARBA00023150"/>
    </source>
</evidence>
<comment type="catalytic activity">
    <reaction evidence="11">
        <text>2 [molybdopterin-synthase sulfur-carrier protein]-C-terminal-Gly-aminoethanethioate + cyclic pyranopterin phosphate + H2O = molybdopterin + 2 [molybdopterin-synthase sulfur-carrier protein]-C-terminal Gly-Gly + 2 H(+)</text>
        <dbReference type="Rhea" id="RHEA:26333"/>
        <dbReference type="Rhea" id="RHEA-COMP:12202"/>
        <dbReference type="Rhea" id="RHEA-COMP:19907"/>
        <dbReference type="ChEBI" id="CHEBI:15377"/>
        <dbReference type="ChEBI" id="CHEBI:15378"/>
        <dbReference type="ChEBI" id="CHEBI:58698"/>
        <dbReference type="ChEBI" id="CHEBI:59648"/>
        <dbReference type="ChEBI" id="CHEBI:90778"/>
        <dbReference type="ChEBI" id="CHEBI:232372"/>
        <dbReference type="EC" id="2.8.1.12"/>
    </reaction>
</comment>
<dbReference type="Proteomes" id="UP000198575">
    <property type="component" value="Unassembled WGS sequence"/>
</dbReference>
<evidence type="ECO:0000313" key="12">
    <source>
        <dbReference type="EMBL" id="SFN04926.1"/>
    </source>
</evidence>
<evidence type="ECO:0000256" key="6">
    <source>
        <dbReference type="ARBA" id="ARBA00026066"/>
    </source>
</evidence>
<dbReference type="OrthoDB" id="9803224at2"/>
<dbReference type="SUPFAM" id="SSF54690">
    <property type="entry name" value="Molybdopterin synthase subunit MoaE"/>
    <property type="match status" value="1"/>
</dbReference>
<evidence type="ECO:0000313" key="13">
    <source>
        <dbReference type="Proteomes" id="UP000198575"/>
    </source>
</evidence>
<dbReference type="InterPro" id="IPR003448">
    <property type="entry name" value="Mopterin_biosynth_MoaE"/>
</dbReference>
<comment type="pathway">
    <text evidence="1">Cofactor biosynthesis; molybdopterin biosynthesis.</text>
</comment>
<comment type="similarity">
    <text evidence="2">Belongs to the MoaE family.</text>
</comment>
<dbReference type="RefSeq" id="WP_092404770.1">
    <property type="nucleotide sequence ID" value="NZ_FOVF01000003.1"/>
</dbReference>
<dbReference type="InterPro" id="IPR036563">
    <property type="entry name" value="MoaE_sf"/>
</dbReference>
<dbReference type="GO" id="GO:0006777">
    <property type="term" value="P:Mo-molybdopterin cofactor biosynthetic process"/>
    <property type="evidence" value="ECO:0007669"/>
    <property type="project" value="UniProtKB-KW"/>
</dbReference>
<evidence type="ECO:0000256" key="11">
    <source>
        <dbReference type="ARBA" id="ARBA00049878"/>
    </source>
</evidence>
<evidence type="ECO:0000256" key="3">
    <source>
        <dbReference type="ARBA" id="ARBA00011950"/>
    </source>
</evidence>
<dbReference type="Gene3D" id="3.90.1170.40">
    <property type="entry name" value="Molybdopterin biosynthesis MoaE subunit"/>
    <property type="match status" value="1"/>
</dbReference>
<reference evidence="12 13" key="1">
    <citation type="submission" date="2016-10" db="EMBL/GenBank/DDBJ databases">
        <authorList>
            <person name="de Groot N.N."/>
        </authorList>
    </citation>
    <scope>NUCLEOTIDE SEQUENCE [LARGE SCALE GENOMIC DNA]</scope>
    <source>
        <strain evidence="12 13">CGMCC 1.7659</strain>
    </source>
</reference>
<dbReference type="AlphaFoldDB" id="A0A1I4VV90"/>
<keyword evidence="13" id="KW-1185">Reference proteome</keyword>
<name>A0A1I4VV90_9GAMM</name>